<organism evidence="1 2">
    <name type="scientific">Holothuria leucospilota</name>
    <name type="common">Black long sea cucumber</name>
    <name type="synonym">Mertensiothuria leucospilota</name>
    <dbReference type="NCBI Taxonomy" id="206669"/>
    <lineage>
        <taxon>Eukaryota</taxon>
        <taxon>Metazoa</taxon>
        <taxon>Echinodermata</taxon>
        <taxon>Eleutherozoa</taxon>
        <taxon>Echinozoa</taxon>
        <taxon>Holothuroidea</taxon>
        <taxon>Aspidochirotacea</taxon>
        <taxon>Aspidochirotida</taxon>
        <taxon>Holothuriidae</taxon>
        <taxon>Holothuria</taxon>
    </lineage>
</organism>
<dbReference type="AlphaFoldDB" id="A0A9Q1HFE4"/>
<dbReference type="PANTHER" id="PTHR46791:SF13">
    <property type="entry name" value="CLR5 DOMAIN-CONTAINING PROTEIN"/>
    <property type="match status" value="1"/>
</dbReference>
<proteinExistence type="predicted"/>
<accession>A0A9Q1HFE4</accession>
<reference evidence="1" key="1">
    <citation type="submission" date="2021-10" db="EMBL/GenBank/DDBJ databases">
        <title>Tropical sea cucumber genome reveals ecological adaptation and Cuvierian tubules defense mechanism.</title>
        <authorList>
            <person name="Chen T."/>
        </authorList>
    </citation>
    <scope>NUCLEOTIDE SEQUENCE</scope>
    <source>
        <strain evidence="1">Nanhai2018</strain>
        <tissue evidence="1">Muscle</tissue>
    </source>
</reference>
<dbReference type="PANTHER" id="PTHR46791">
    <property type="entry name" value="EXPRESSED PROTEIN"/>
    <property type="match status" value="1"/>
</dbReference>
<comment type="caution">
    <text evidence="1">The sequence shown here is derived from an EMBL/GenBank/DDBJ whole genome shotgun (WGS) entry which is preliminary data.</text>
</comment>
<dbReference type="OrthoDB" id="6147018at2759"/>
<evidence type="ECO:0000313" key="2">
    <source>
        <dbReference type="Proteomes" id="UP001152320"/>
    </source>
</evidence>
<evidence type="ECO:0000313" key="1">
    <source>
        <dbReference type="EMBL" id="KAJ8043081.1"/>
    </source>
</evidence>
<dbReference type="EMBL" id="JAIZAY010000004">
    <property type="protein sequence ID" value="KAJ8043081.1"/>
    <property type="molecule type" value="Genomic_DNA"/>
</dbReference>
<dbReference type="Proteomes" id="UP001152320">
    <property type="component" value="Chromosome 4"/>
</dbReference>
<keyword evidence="2" id="KW-1185">Reference proteome</keyword>
<protein>
    <submittedName>
        <fullName evidence="1">Uncharacterized protein</fullName>
    </submittedName>
</protein>
<name>A0A9Q1HFE4_HOLLE</name>
<sequence length="162" mass="19488">MDRDRLLRHYFNLGLNYAEIQAFLAFENDIITSNRHLRRLGLTRRKRQADLADAVEFIEREIQSSGQCHGYSFLFFLSRIQEDIEKIQRQWNCHRIRHLRNNRAPHGRPLVMYSCPELYGAHDYLHAPDPLEVEVCREEYTFKDEFPCDEDFPFVLHPHTRK</sequence>
<gene>
    <name evidence="1" type="ORF">HOLleu_10021</name>
</gene>